<evidence type="ECO:0000259" key="1">
    <source>
        <dbReference type="Pfam" id="PF13460"/>
    </source>
</evidence>
<name>A0AAP3ZXS5_PAEPO</name>
<sequence length="99" mass="10665">MIITIFGASGAIGKLVVKEALTHGDQVVAYVRRADALPENHPNLQVVVGSLDDHRKMKDAFTNSDAVISALGPAQDKSRKVKDLSIPGLMKPSFKPCRL</sequence>
<proteinExistence type="predicted"/>
<dbReference type="AlphaFoldDB" id="A0AAP3ZXS5"/>
<gene>
    <name evidence="2" type="ORF">QDS18_11470</name>
</gene>
<dbReference type="EMBL" id="JARVWT010000004">
    <property type="protein sequence ID" value="MDH2331495.1"/>
    <property type="molecule type" value="Genomic_DNA"/>
</dbReference>
<dbReference type="SUPFAM" id="SSF51735">
    <property type="entry name" value="NAD(P)-binding Rossmann-fold domains"/>
    <property type="match status" value="1"/>
</dbReference>
<accession>A0AAP3ZXS5</accession>
<dbReference type="Gene3D" id="3.40.50.720">
    <property type="entry name" value="NAD(P)-binding Rossmann-like Domain"/>
    <property type="match status" value="1"/>
</dbReference>
<comment type="caution">
    <text evidence="2">The sequence shown here is derived from an EMBL/GenBank/DDBJ whole genome shotgun (WGS) entry which is preliminary data.</text>
</comment>
<organism evidence="2 3">
    <name type="scientific">Paenibacillus polymyxa</name>
    <name type="common">Bacillus polymyxa</name>
    <dbReference type="NCBI Taxonomy" id="1406"/>
    <lineage>
        <taxon>Bacteria</taxon>
        <taxon>Bacillati</taxon>
        <taxon>Bacillota</taxon>
        <taxon>Bacilli</taxon>
        <taxon>Bacillales</taxon>
        <taxon>Paenibacillaceae</taxon>
        <taxon>Paenibacillus</taxon>
    </lineage>
</organism>
<evidence type="ECO:0000313" key="3">
    <source>
        <dbReference type="Proteomes" id="UP001229409"/>
    </source>
</evidence>
<dbReference type="InterPro" id="IPR016040">
    <property type="entry name" value="NAD(P)-bd_dom"/>
</dbReference>
<evidence type="ECO:0000313" key="2">
    <source>
        <dbReference type="EMBL" id="MDH2331495.1"/>
    </source>
</evidence>
<dbReference type="RefSeq" id="WP_179085403.1">
    <property type="nucleotide sequence ID" value="NZ_CP109848.1"/>
</dbReference>
<dbReference type="GO" id="GO:0016646">
    <property type="term" value="F:oxidoreductase activity, acting on the CH-NH group of donors, NAD or NADP as acceptor"/>
    <property type="evidence" value="ECO:0007669"/>
    <property type="project" value="TreeGrafter"/>
</dbReference>
<dbReference type="InterPro" id="IPR051606">
    <property type="entry name" value="Polyketide_Oxido-like"/>
</dbReference>
<dbReference type="PANTHER" id="PTHR43355:SF2">
    <property type="entry name" value="FLAVIN REDUCTASE (NADPH)"/>
    <property type="match status" value="1"/>
</dbReference>
<dbReference type="Proteomes" id="UP001229409">
    <property type="component" value="Unassembled WGS sequence"/>
</dbReference>
<dbReference type="Pfam" id="PF13460">
    <property type="entry name" value="NAD_binding_10"/>
    <property type="match status" value="1"/>
</dbReference>
<reference evidence="2" key="1">
    <citation type="submission" date="2023-04" db="EMBL/GenBank/DDBJ databases">
        <title>Uncovering the Secrets of Slow-Growing Bacteria in Tropical Savanna Soil through Cultivation and Genomic Analysis.</title>
        <authorList>
            <person name="Goncalves O.S."/>
            <person name="Santana M.F."/>
        </authorList>
    </citation>
    <scope>NUCLEOTIDE SEQUENCE</scope>
    <source>
        <strain evidence="2">ANTI</strain>
    </source>
</reference>
<dbReference type="PANTHER" id="PTHR43355">
    <property type="entry name" value="FLAVIN REDUCTASE (NADPH)"/>
    <property type="match status" value="1"/>
</dbReference>
<dbReference type="InterPro" id="IPR036291">
    <property type="entry name" value="NAD(P)-bd_dom_sf"/>
</dbReference>
<feature type="domain" description="NAD(P)-binding" evidence="1">
    <location>
        <begin position="7"/>
        <end position="80"/>
    </location>
</feature>
<protein>
    <submittedName>
        <fullName evidence="2">NAD(P)H-binding protein</fullName>
    </submittedName>
</protein>